<dbReference type="EMBL" id="QRBE01000001">
    <property type="protein sequence ID" value="RDS84984.1"/>
    <property type="molecule type" value="Genomic_DNA"/>
</dbReference>
<dbReference type="Gene3D" id="3.50.80.20">
    <property type="entry name" value="D-Ala-D-Ala carboxypeptidase C, peptidase S13"/>
    <property type="match status" value="1"/>
</dbReference>
<dbReference type="Pfam" id="PF02113">
    <property type="entry name" value="Peptidase_S13"/>
    <property type="match status" value="1"/>
</dbReference>
<dbReference type="GO" id="GO:0009002">
    <property type="term" value="F:serine-type D-Ala-D-Ala carboxypeptidase activity"/>
    <property type="evidence" value="ECO:0007669"/>
    <property type="project" value="UniProtKB-EC"/>
</dbReference>
<name>A0A370X996_9GAMM</name>
<dbReference type="PANTHER" id="PTHR30023:SF0">
    <property type="entry name" value="PENICILLIN-SENSITIVE CARBOXYPEPTIDASE A"/>
    <property type="match status" value="1"/>
</dbReference>
<dbReference type="SUPFAM" id="SSF56601">
    <property type="entry name" value="beta-lactamase/transpeptidase-like"/>
    <property type="match status" value="1"/>
</dbReference>
<evidence type="ECO:0000313" key="5">
    <source>
        <dbReference type="Proteomes" id="UP000254258"/>
    </source>
</evidence>
<dbReference type="GO" id="GO:0000270">
    <property type="term" value="P:peptidoglycan metabolic process"/>
    <property type="evidence" value="ECO:0007669"/>
    <property type="project" value="TreeGrafter"/>
</dbReference>
<evidence type="ECO:0000256" key="2">
    <source>
        <dbReference type="ARBA" id="ARBA00022801"/>
    </source>
</evidence>
<dbReference type="AlphaFoldDB" id="A0A370X996"/>
<dbReference type="InterPro" id="IPR012338">
    <property type="entry name" value="Beta-lactam/transpept-like"/>
</dbReference>
<dbReference type="GO" id="GO:0006508">
    <property type="term" value="P:proteolysis"/>
    <property type="evidence" value="ECO:0007669"/>
    <property type="project" value="InterPro"/>
</dbReference>
<keyword evidence="4" id="KW-0121">Carboxypeptidase</keyword>
<dbReference type="EC" id="3.4.16.4" evidence="4"/>
<organism evidence="4 5">
    <name type="scientific">Dyella monticola</name>
    <dbReference type="NCBI Taxonomy" id="1927958"/>
    <lineage>
        <taxon>Bacteria</taxon>
        <taxon>Pseudomonadati</taxon>
        <taxon>Pseudomonadota</taxon>
        <taxon>Gammaproteobacteria</taxon>
        <taxon>Lysobacterales</taxon>
        <taxon>Rhodanobacteraceae</taxon>
        <taxon>Dyella</taxon>
    </lineage>
</organism>
<evidence type="ECO:0000313" key="4">
    <source>
        <dbReference type="EMBL" id="RDS84984.1"/>
    </source>
</evidence>
<dbReference type="RefSeq" id="WP_115494006.1">
    <property type="nucleotide sequence ID" value="NZ_QRBE01000001.1"/>
</dbReference>
<comment type="similarity">
    <text evidence="1">Belongs to the peptidase S13 family.</text>
</comment>
<gene>
    <name evidence="4" type="primary">dacB</name>
    <name evidence="4" type="ORF">DWU98_03320</name>
</gene>
<dbReference type="PRINTS" id="PR00922">
    <property type="entry name" value="DADACBPTASE3"/>
</dbReference>
<reference evidence="4 5" key="1">
    <citation type="submission" date="2018-07" db="EMBL/GenBank/DDBJ databases">
        <title>Dyella monticola sp. nov. and Dyella psychrodurans sp. nov. isolated from monsoon evergreen broad-leaved forest soil of Dinghu Mountain, China.</title>
        <authorList>
            <person name="Gao Z."/>
            <person name="Qiu L."/>
        </authorList>
    </citation>
    <scope>NUCLEOTIDE SEQUENCE [LARGE SCALE GENOMIC DNA]</scope>
    <source>
        <strain evidence="4 5">4G-K06</strain>
    </source>
</reference>
<dbReference type="NCBIfam" id="TIGR00666">
    <property type="entry name" value="PBP4"/>
    <property type="match status" value="1"/>
</dbReference>
<keyword evidence="5" id="KW-1185">Reference proteome</keyword>
<dbReference type="Proteomes" id="UP000254258">
    <property type="component" value="Unassembled WGS sequence"/>
</dbReference>
<evidence type="ECO:0000256" key="3">
    <source>
        <dbReference type="SAM" id="SignalP"/>
    </source>
</evidence>
<dbReference type="Gene3D" id="3.40.710.10">
    <property type="entry name" value="DD-peptidase/beta-lactamase superfamily"/>
    <property type="match status" value="2"/>
</dbReference>
<protein>
    <submittedName>
        <fullName evidence="4">D-alanyl-D-alanine carboxypeptidase/D-alanyl-D-alanine-endopeptidase</fullName>
        <ecNumber evidence="4">3.4.16.4</ecNumber>
    </submittedName>
</protein>
<sequence>MRKPFLLRYWLRIGATCALLSAIAGMPVCADETPVTPTTTLAQLATAIDAQIEQPRFASASWGIAVVSLDTGRTLYAHDADRLLQPASTAKLYTAAVVLDTIGTDYRIPTQLLATRPILQGHLEGSLILRGMGDPTLGASDTNADWADQLAMQLVASGVHDVRGDLIADDTYFGGPSAGSGWEARDLQNWFAVPASALSVQENVVGLTVMPSKIVGYPAALNFDPPDAMTHVVNNLVTGAHSDINLYRAPGDSTLYAFGSIAAHSEPQTFKLAIADPAWYAGTRLREALERHGIHIHGALRVQHWPEQDTTEVDKAVVLAQVLSPPLMNILQSGLKRSQNLYLQNLLQIAGVKAQASAEQAGGPSPGFLSSEAWGIRALHQLLERIGIAPDTAQIEDGAGLSRQDLSTANAMVQLLRYLSSQPYGEQLRDALPDAGLDGTLEWRMRNTAAADNVHAKTGSMTNVRCLVGYVTTASGERLAFAIMLNNYLRDADDPTPSRNLDAIAELLAAFGGHS</sequence>
<feature type="signal peptide" evidence="3">
    <location>
        <begin position="1"/>
        <end position="30"/>
    </location>
</feature>
<dbReference type="PANTHER" id="PTHR30023">
    <property type="entry name" value="D-ALANYL-D-ALANINE CARBOXYPEPTIDASE"/>
    <property type="match status" value="1"/>
</dbReference>
<feature type="chain" id="PRO_5016614363" evidence="3">
    <location>
        <begin position="31"/>
        <end position="515"/>
    </location>
</feature>
<dbReference type="InterPro" id="IPR000667">
    <property type="entry name" value="Peptidase_S13"/>
</dbReference>
<keyword evidence="2 4" id="KW-0378">Hydrolase</keyword>
<dbReference type="OrthoDB" id="9802627at2"/>
<evidence type="ECO:0000256" key="1">
    <source>
        <dbReference type="ARBA" id="ARBA00006096"/>
    </source>
</evidence>
<keyword evidence="3" id="KW-0732">Signal</keyword>
<accession>A0A370X996</accession>
<keyword evidence="4" id="KW-0645">Protease</keyword>
<proteinExistence type="inferred from homology"/>
<comment type="caution">
    <text evidence="4">The sequence shown here is derived from an EMBL/GenBank/DDBJ whole genome shotgun (WGS) entry which is preliminary data.</text>
</comment>